<dbReference type="InterPro" id="IPR038501">
    <property type="entry name" value="Spore_GerAC_C_sf"/>
</dbReference>
<dbReference type="AlphaFoldDB" id="A0A0L0WEC8"/>
<dbReference type="Pfam" id="PF05504">
    <property type="entry name" value="Spore_GerAC"/>
    <property type="match status" value="1"/>
</dbReference>
<dbReference type="Proteomes" id="UP000037267">
    <property type="component" value="Unassembled WGS sequence"/>
</dbReference>
<evidence type="ECO:0000256" key="3">
    <source>
        <dbReference type="ARBA" id="ARBA00022544"/>
    </source>
</evidence>
<dbReference type="EMBL" id="LGSS01000002">
    <property type="protein sequence ID" value="KNF09780.1"/>
    <property type="molecule type" value="Genomic_DNA"/>
</dbReference>
<dbReference type="NCBIfam" id="TIGR02887">
    <property type="entry name" value="spore_ger_x_C"/>
    <property type="match status" value="1"/>
</dbReference>
<evidence type="ECO:0000256" key="1">
    <source>
        <dbReference type="ARBA" id="ARBA00004635"/>
    </source>
</evidence>
<dbReference type="OrthoDB" id="2569624at2"/>
<dbReference type="STRING" id="1503.CLPU_2c02320"/>
<feature type="domain" description="Spore germination GerAC-like C-terminal" evidence="8">
    <location>
        <begin position="220"/>
        <end position="384"/>
    </location>
</feature>
<keyword evidence="7" id="KW-0449">Lipoprotein</keyword>
<dbReference type="PROSITE" id="PS51257">
    <property type="entry name" value="PROKAR_LIPOPROTEIN"/>
    <property type="match status" value="1"/>
</dbReference>
<evidence type="ECO:0000256" key="6">
    <source>
        <dbReference type="ARBA" id="ARBA00023139"/>
    </source>
</evidence>
<evidence type="ECO:0000256" key="2">
    <source>
        <dbReference type="ARBA" id="ARBA00007886"/>
    </source>
</evidence>
<dbReference type="RefSeq" id="WP_050354160.1">
    <property type="nucleotide sequence ID" value="NZ_LGSS01000002.1"/>
</dbReference>
<accession>A0A0L0WEC8</accession>
<feature type="domain" description="Spore germination protein N-terminal" evidence="9">
    <location>
        <begin position="23"/>
        <end position="210"/>
    </location>
</feature>
<organism evidence="10 11">
    <name type="scientific">Gottschalkia purinilytica</name>
    <name type="common">Clostridium purinilyticum</name>
    <dbReference type="NCBI Taxonomy" id="1503"/>
    <lineage>
        <taxon>Bacteria</taxon>
        <taxon>Bacillati</taxon>
        <taxon>Bacillota</taxon>
        <taxon>Tissierellia</taxon>
        <taxon>Tissierellales</taxon>
        <taxon>Gottschalkiaceae</taxon>
        <taxon>Gottschalkia</taxon>
    </lineage>
</organism>
<dbReference type="InterPro" id="IPR008844">
    <property type="entry name" value="Spore_GerAC-like"/>
</dbReference>
<sequence>MSKRLRIVALITMISILLTGCWDRIEINERDYVIIMGMDLAKQHKGEEASELKNPYVNRYAISYSMPNLKTVQTGSEHPEEANFVFKTEAQNPYEASVQFANKMSTDPYYKHCKITVFGSNLVKDPIYLRELLDGLLRNNQLTRKLNLFVAQGDAYDILSTNPKMIPKVGEYLWRLAYKKNVMSIYVPQTLDEVATSLEQYKTALIPRVTATKDEIKVAGSAAIKDYRFIGWLGEKETRSVAFLKERSQADIFDVPYKEVDIPYIVDNIRVRRKAKIEDDKISMDIMIATSGGIQQYLQDEKPELMNSKIIKEIEKSAEKRIKREIDFTINKLQGDLNIDLIGIGEHLSKFEPDLWESIRDDWDSIFPKVDINVKVDARIRRIGSIR</sequence>
<keyword evidence="4" id="KW-0732">Signal</keyword>
<comment type="similarity">
    <text evidence="2">Belongs to the GerABKC lipoprotein family.</text>
</comment>
<dbReference type="PANTHER" id="PTHR35789">
    <property type="entry name" value="SPORE GERMINATION PROTEIN B3"/>
    <property type="match status" value="1"/>
</dbReference>
<protein>
    <submittedName>
        <fullName evidence="10">Spore germination protein, Ger(X)C family</fullName>
    </submittedName>
</protein>
<keyword evidence="3" id="KW-0309">Germination</keyword>
<evidence type="ECO:0000259" key="9">
    <source>
        <dbReference type="Pfam" id="PF25198"/>
    </source>
</evidence>
<dbReference type="GO" id="GO:0009847">
    <property type="term" value="P:spore germination"/>
    <property type="evidence" value="ECO:0007669"/>
    <property type="project" value="InterPro"/>
</dbReference>
<reference evidence="11" key="1">
    <citation type="submission" date="2015-07" db="EMBL/GenBank/DDBJ databases">
        <title>Draft genome sequence of the purine-degrading Gottschalkia purinilyticum DSM 1384 (formerly Clostridium purinilyticum).</title>
        <authorList>
            <person name="Poehlein A."/>
            <person name="Schiel-Bengelsdorf B."/>
            <person name="Bengelsdorf F.R."/>
            <person name="Daniel R."/>
            <person name="Duerre P."/>
        </authorList>
    </citation>
    <scope>NUCLEOTIDE SEQUENCE [LARGE SCALE GENOMIC DNA]</scope>
    <source>
        <strain evidence="11">DSM 1384</strain>
    </source>
</reference>
<comment type="subcellular location">
    <subcellularLocation>
        <location evidence="1">Membrane</location>
        <topology evidence="1">Lipid-anchor</topology>
    </subcellularLocation>
</comment>
<evidence type="ECO:0000313" key="11">
    <source>
        <dbReference type="Proteomes" id="UP000037267"/>
    </source>
</evidence>
<dbReference type="InterPro" id="IPR057336">
    <property type="entry name" value="GerAC_N"/>
</dbReference>
<keyword evidence="5" id="KW-0472">Membrane</keyword>
<gene>
    <name evidence="10" type="ORF">CLPU_2c02320</name>
</gene>
<evidence type="ECO:0000256" key="7">
    <source>
        <dbReference type="ARBA" id="ARBA00023288"/>
    </source>
</evidence>
<dbReference type="PANTHER" id="PTHR35789:SF1">
    <property type="entry name" value="SPORE GERMINATION PROTEIN B3"/>
    <property type="match status" value="1"/>
</dbReference>
<dbReference type="InterPro" id="IPR046953">
    <property type="entry name" value="Spore_GerAC-like_C"/>
</dbReference>
<keyword evidence="6" id="KW-0564">Palmitate</keyword>
<evidence type="ECO:0000313" key="10">
    <source>
        <dbReference type="EMBL" id="KNF09780.1"/>
    </source>
</evidence>
<proteinExistence type="inferred from homology"/>
<evidence type="ECO:0000256" key="4">
    <source>
        <dbReference type="ARBA" id="ARBA00022729"/>
    </source>
</evidence>
<name>A0A0L0WEC8_GOTPU</name>
<keyword evidence="11" id="KW-1185">Reference proteome</keyword>
<evidence type="ECO:0000259" key="8">
    <source>
        <dbReference type="Pfam" id="PF05504"/>
    </source>
</evidence>
<evidence type="ECO:0000256" key="5">
    <source>
        <dbReference type="ARBA" id="ARBA00023136"/>
    </source>
</evidence>
<dbReference type="GO" id="GO:0016020">
    <property type="term" value="C:membrane"/>
    <property type="evidence" value="ECO:0007669"/>
    <property type="project" value="UniProtKB-SubCell"/>
</dbReference>
<dbReference type="PATRIC" id="fig|1503.3.peg.1728"/>
<dbReference type="Gene3D" id="3.30.300.210">
    <property type="entry name" value="Nutrient germinant receptor protein C, domain 3"/>
    <property type="match status" value="1"/>
</dbReference>
<comment type="caution">
    <text evidence="10">The sequence shown here is derived from an EMBL/GenBank/DDBJ whole genome shotgun (WGS) entry which is preliminary data.</text>
</comment>
<dbReference type="Pfam" id="PF25198">
    <property type="entry name" value="Spore_GerAC_N"/>
    <property type="match status" value="1"/>
</dbReference>